<dbReference type="KEGG" id="ker:91099415"/>
<evidence type="ECO:0000313" key="3">
    <source>
        <dbReference type="EMBL" id="WWD02571.1"/>
    </source>
</evidence>
<dbReference type="EMBL" id="CP144089">
    <property type="protein sequence ID" value="WWD02571.1"/>
    <property type="molecule type" value="Genomic_DNA"/>
</dbReference>
<accession>A0AAX4K7W1</accession>
<feature type="signal peptide" evidence="2">
    <location>
        <begin position="1"/>
        <end position="17"/>
    </location>
</feature>
<dbReference type="RefSeq" id="XP_066080538.1">
    <property type="nucleotide sequence ID" value="XM_066224441.1"/>
</dbReference>
<feature type="region of interest" description="Disordered" evidence="1">
    <location>
        <begin position="182"/>
        <end position="215"/>
    </location>
</feature>
<protein>
    <submittedName>
        <fullName evidence="3">Uncharacterized protein</fullName>
    </submittedName>
</protein>
<organism evidence="3 4">
    <name type="scientific">Kwoniella europaea PYCC6329</name>
    <dbReference type="NCBI Taxonomy" id="1423913"/>
    <lineage>
        <taxon>Eukaryota</taxon>
        <taxon>Fungi</taxon>
        <taxon>Dikarya</taxon>
        <taxon>Basidiomycota</taxon>
        <taxon>Agaricomycotina</taxon>
        <taxon>Tremellomycetes</taxon>
        <taxon>Tremellales</taxon>
        <taxon>Cryptococcaceae</taxon>
        <taxon>Kwoniella</taxon>
    </lineage>
</organism>
<evidence type="ECO:0000256" key="2">
    <source>
        <dbReference type="SAM" id="SignalP"/>
    </source>
</evidence>
<proteinExistence type="predicted"/>
<dbReference type="GeneID" id="91099415"/>
<keyword evidence="4" id="KW-1185">Reference proteome</keyword>
<reference evidence="3 4" key="1">
    <citation type="submission" date="2024-01" db="EMBL/GenBank/DDBJ databases">
        <title>Comparative genomics of Cryptococcus and Kwoniella reveals pathogenesis evolution and contrasting modes of karyotype evolution via chromosome fusion or intercentromeric recombination.</title>
        <authorList>
            <person name="Coelho M.A."/>
            <person name="David-Palma M."/>
            <person name="Shea T."/>
            <person name="Bowers K."/>
            <person name="McGinley-Smith S."/>
            <person name="Mohammad A.W."/>
            <person name="Gnirke A."/>
            <person name="Yurkov A.M."/>
            <person name="Nowrousian M."/>
            <person name="Sun S."/>
            <person name="Cuomo C.A."/>
            <person name="Heitman J."/>
        </authorList>
    </citation>
    <scope>NUCLEOTIDE SEQUENCE [LARGE SCALE GENOMIC DNA]</scope>
    <source>
        <strain evidence="3 4">PYCC6329</strain>
    </source>
</reference>
<gene>
    <name evidence="3" type="ORF">V865_000611</name>
</gene>
<feature type="compositionally biased region" description="Acidic residues" evidence="1">
    <location>
        <begin position="205"/>
        <end position="215"/>
    </location>
</feature>
<sequence>MLSQYLALLTALTAISALPSPHSTKRDGGGEAEDNSNDIQLEVALAGNSKYFDITNQTDIIWGGTANKQFTWGPNHDGYAQKPFWWLVYAEDVNESNANKDNLKYNMSCKAQILEDHKAGDYYNVKLDTTAPYVHPTSGGDWNQILKKANVICETGECVAKDGCKGLEIPKWDQTYLEKYDNSKPTSGKRGLGSSGVGYNLAGAEDSDTDDGDDKDFIDEVVDWFKDDD</sequence>
<feature type="chain" id="PRO_5043433148" evidence="2">
    <location>
        <begin position="18"/>
        <end position="229"/>
    </location>
</feature>
<dbReference type="Proteomes" id="UP001358614">
    <property type="component" value="Chromosome 1"/>
</dbReference>
<dbReference type="AlphaFoldDB" id="A0AAX4K7W1"/>
<evidence type="ECO:0000256" key="1">
    <source>
        <dbReference type="SAM" id="MobiDB-lite"/>
    </source>
</evidence>
<keyword evidence="2" id="KW-0732">Signal</keyword>
<name>A0AAX4K7W1_9TREE</name>
<evidence type="ECO:0000313" key="4">
    <source>
        <dbReference type="Proteomes" id="UP001358614"/>
    </source>
</evidence>